<evidence type="ECO:0008006" key="3">
    <source>
        <dbReference type="Google" id="ProtNLM"/>
    </source>
</evidence>
<reference evidence="2" key="1">
    <citation type="submission" date="2014-11" db="EMBL/GenBank/DDBJ databases">
        <authorList>
            <person name="Zhu J."/>
            <person name="Qi W."/>
            <person name="Song R."/>
        </authorList>
    </citation>
    <scope>NUCLEOTIDE SEQUENCE</scope>
</reference>
<dbReference type="SUPFAM" id="SSF49464">
    <property type="entry name" value="Carboxypeptidase regulatory domain-like"/>
    <property type="match status" value="1"/>
</dbReference>
<dbReference type="Gene3D" id="2.60.40.1120">
    <property type="entry name" value="Carboxypeptidase-like, regulatory domain"/>
    <property type="match status" value="1"/>
</dbReference>
<accession>A0A1B1TE39</accession>
<evidence type="ECO:0000256" key="1">
    <source>
        <dbReference type="SAM" id="Phobius"/>
    </source>
</evidence>
<feature type="transmembrane region" description="Helical" evidence="1">
    <location>
        <begin position="204"/>
        <end position="233"/>
    </location>
</feature>
<protein>
    <recommendedName>
        <fullName evidence="3">Carboxypeptidase regulatory-like domain-containing protein</fullName>
    </recommendedName>
</protein>
<reference evidence="2" key="2">
    <citation type="journal article" date="2015" name="ISME J.">
        <title>A new class of marine Euryarchaeota group II from the Mediterranean deep chlorophyll maximum.</title>
        <authorList>
            <person name="Martin-Cuadrado A.B."/>
            <person name="Garcia-Heredia I."/>
            <person name="Molto A.G."/>
            <person name="Lopez-Ubeda R."/>
            <person name="Kimes N."/>
            <person name="Lopez-Garcia P."/>
            <person name="Moreira D."/>
            <person name="Rodriguez-Valera F."/>
        </authorList>
    </citation>
    <scope>NUCLEOTIDE SEQUENCE</scope>
</reference>
<name>A0A1B1TE39_9ARCH</name>
<dbReference type="InterPro" id="IPR008969">
    <property type="entry name" value="CarboxyPept-like_regulatory"/>
</dbReference>
<feature type="transmembrane region" description="Helical" evidence="1">
    <location>
        <begin position="170"/>
        <end position="192"/>
    </location>
</feature>
<keyword evidence="1" id="KW-0472">Membrane</keyword>
<keyword evidence="1" id="KW-0812">Transmembrane</keyword>
<sequence length="247" mass="26341">MSDEDSDSGFELWLHDLSIDPATRVAGAILIILGSALGAMLGVLLMAADPADIMSQIGEDQSSDSVNGIVISSLEDNNTGGDPIEGVLIELLNEDRTSIGSDITDSGGRFSIVDVPRQSSILYVQHSGNYTVEILLVPGDHSQIVVTLEPGDGFIGPIDMRGDSNLADSVFVGFFIAAITLLTGLAGIVGGLEAYNGNKYNRSWWLTFFGLFSRGMIFIGPLLILIGLGLMYLTRDQFTDYISSEGQ</sequence>
<evidence type="ECO:0000313" key="2">
    <source>
        <dbReference type="EMBL" id="ANV80533.1"/>
    </source>
</evidence>
<dbReference type="EMBL" id="KP211892">
    <property type="protein sequence ID" value="ANV80533.1"/>
    <property type="molecule type" value="Genomic_DNA"/>
</dbReference>
<feature type="transmembrane region" description="Helical" evidence="1">
    <location>
        <begin position="25"/>
        <end position="47"/>
    </location>
</feature>
<dbReference type="AlphaFoldDB" id="A0A1B1TE39"/>
<proteinExistence type="predicted"/>
<keyword evidence="1" id="KW-1133">Transmembrane helix</keyword>
<organism evidence="2">
    <name type="scientific">uncultured Poseidoniia archaeon</name>
    <dbReference type="NCBI Taxonomy" id="1697135"/>
    <lineage>
        <taxon>Archaea</taxon>
        <taxon>Methanobacteriati</taxon>
        <taxon>Thermoplasmatota</taxon>
        <taxon>Candidatus Poseidoniia</taxon>
        <taxon>environmental samples</taxon>
    </lineage>
</organism>